<organism evidence="1 2">
    <name type="scientific">Zygosaccharomyces rouxii</name>
    <dbReference type="NCBI Taxonomy" id="4956"/>
    <lineage>
        <taxon>Eukaryota</taxon>
        <taxon>Fungi</taxon>
        <taxon>Dikarya</taxon>
        <taxon>Ascomycota</taxon>
        <taxon>Saccharomycotina</taxon>
        <taxon>Saccharomycetes</taxon>
        <taxon>Saccharomycetales</taxon>
        <taxon>Saccharomycetaceae</taxon>
        <taxon>Zygosaccharomyces</taxon>
    </lineage>
</organism>
<accession>A0A1Q3A8E4</accession>
<protein>
    <submittedName>
        <fullName evidence="1">Uncharacterized protein</fullName>
    </submittedName>
</protein>
<dbReference type="EMBL" id="BDGX01000032">
    <property type="protein sequence ID" value="GAV51947.1"/>
    <property type="molecule type" value="Genomic_DNA"/>
</dbReference>
<dbReference type="AlphaFoldDB" id="A0A1Q3A8E4"/>
<comment type="caution">
    <text evidence="1">The sequence shown here is derived from an EMBL/GenBank/DDBJ whole genome shotgun (WGS) entry which is preliminary data.</text>
</comment>
<evidence type="ECO:0000313" key="1">
    <source>
        <dbReference type="EMBL" id="GAV51947.1"/>
    </source>
</evidence>
<reference evidence="1 2" key="1">
    <citation type="submission" date="2016-08" db="EMBL/GenBank/DDBJ databases">
        <title>Draft genome sequence of allopolyploid Zygosaccharomyces rouxii.</title>
        <authorList>
            <person name="Watanabe J."/>
            <person name="Uehara K."/>
            <person name="Mogi Y."/>
            <person name="Tsukioka Y."/>
        </authorList>
    </citation>
    <scope>NUCLEOTIDE SEQUENCE [LARGE SCALE GENOMIC DNA]</scope>
    <source>
        <strain evidence="1 2">NBRC 110957</strain>
    </source>
</reference>
<name>A0A1Q3A8E4_ZYGRO</name>
<sequence length="183" mass="20750">MTTLLKELENDGYVIEICSGDERCLFRSCTSGFYSAFDAFCSNTTVVNDWRLELKRKAALKYRNASFGVLCSADRDSREQVSIDPNGNLLEGKGVPLTSGAVPIFVKGVPFLVGCLAIDGNMSAKIDHFDRIVKYFLDRYSQEQLNEHEKKLEEEVPKWIQERLKLENPAQTLVGDAWRLFTK</sequence>
<evidence type="ECO:0000313" key="2">
    <source>
        <dbReference type="Proteomes" id="UP000187013"/>
    </source>
</evidence>
<dbReference type="Proteomes" id="UP000187013">
    <property type="component" value="Unassembled WGS sequence"/>
</dbReference>
<dbReference type="InterPro" id="IPR038084">
    <property type="entry name" value="PduO/GlcC-like_sf"/>
</dbReference>
<dbReference type="Gene3D" id="3.30.450.150">
    <property type="entry name" value="Haem-degrading domain"/>
    <property type="match status" value="1"/>
</dbReference>
<proteinExistence type="predicted"/>
<gene>
    <name evidence="1" type="ORF">ZYGR_0AF04190</name>
</gene>